<keyword evidence="2" id="KW-1133">Transmembrane helix</keyword>
<comment type="caution">
    <text evidence="3">The sequence shown here is derived from an EMBL/GenBank/DDBJ whole genome shotgun (WGS) entry which is preliminary data.</text>
</comment>
<dbReference type="AlphaFoldDB" id="A0A0M2UYG3"/>
<dbReference type="Proteomes" id="UP000034954">
    <property type="component" value="Unassembled WGS sequence"/>
</dbReference>
<feature type="compositionally biased region" description="Basic and acidic residues" evidence="1">
    <location>
        <begin position="54"/>
        <end position="69"/>
    </location>
</feature>
<dbReference type="EMBL" id="LAQJ01000136">
    <property type="protein sequence ID" value="KKO20021.1"/>
    <property type="molecule type" value="Genomic_DNA"/>
</dbReference>
<feature type="transmembrane region" description="Helical" evidence="2">
    <location>
        <begin position="20"/>
        <end position="44"/>
    </location>
</feature>
<evidence type="ECO:0000256" key="2">
    <source>
        <dbReference type="SAM" id="Phobius"/>
    </source>
</evidence>
<evidence type="ECO:0000313" key="3">
    <source>
        <dbReference type="EMBL" id="KKO20021.1"/>
    </source>
</evidence>
<gene>
    <name evidence="3" type="ORF">BROFUL_01293</name>
</gene>
<keyword evidence="2" id="KW-0472">Membrane</keyword>
<reference evidence="3 4" key="1">
    <citation type="journal article" date="2013" name="BMC Microbiol.">
        <title>Identification of the type II cytochrome c maturation pathway in anammox bacteria by comparative genomics.</title>
        <authorList>
            <person name="Ferousi C."/>
            <person name="Speth D.R."/>
            <person name="Reimann J."/>
            <person name="Op den Camp H.J."/>
            <person name="Allen J.W."/>
            <person name="Keltjens J.T."/>
            <person name="Jetten M.S."/>
        </authorList>
    </citation>
    <scope>NUCLEOTIDE SEQUENCE [LARGE SCALE GENOMIC DNA]</scope>
    <source>
        <strain evidence="3">RU1</strain>
    </source>
</reference>
<sequence length="80" mass="8955">MAYLTCFRVMLSNSISFFNQTAASVIMITIRAGLQIMATVIGAGDTFMKPPHRKTQEEIGNNERNKKDIPNVSFSVKVFQ</sequence>
<evidence type="ECO:0000313" key="4">
    <source>
        <dbReference type="Proteomes" id="UP000034954"/>
    </source>
</evidence>
<evidence type="ECO:0000256" key="1">
    <source>
        <dbReference type="SAM" id="MobiDB-lite"/>
    </source>
</evidence>
<protein>
    <submittedName>
        <fullName evidence="3">Uncharacterized protein</fullName>
    </submittedName>
</protein>
<organism evidence="3 4">
    <name type="scientific">Candidatus Brocadia fulgida</name>
    <dbReference type="NCBI Taxonomy" id="380242"/>
    <lineage>
        <taxon>Bacteria</taxon>
        <taxon>Pseudomonadati</taxon>
        <taxon>Planctomycetota</taxon>
        <taxon>Candidatus Brocadiia</taxon>
        <taxon>Candidatus Brocadiales</taxon>
        <taxon>Candidatus Brocadiaceae</taxon>
        <taxon>Candidatus Brocadia</taxon>
    </lineage>
</organism>
<keyword evidence="4" id="KW-1185">Reference proteome</keyword>
<proteinExistence type="predicted"/>
<feature type="region of interest" description="Disordered" evidence="1">
    <location>
        <begin position="49"/>
        <end position="80"/>
    </location>
</feature>
<accession>A0A0M2UYG3</accession>
<keyword evidence="2" id="KW-0812">Transmembrane</keyword>
<name>A0A0M2UYG3_9BACT</name>